<feature type="signal peptide" evidence="1">
    <location>
        <begin position="1"/>
        <end position="21"/>
    </location>
</feature>
<dbReference type="RefSeq" id="WP_168015961.1">
    <property type="nucleotide sequence ID" value="NZ_JAATEP010000032.1"/>
</dbReference>
<evidence type="ECO:0000313" key="3">
    <source>
        <dbReference type="Proteomes" id="UP000696294"/>
    </source>
</evidence>
<gene>
    <name evidence="2" type="ORF">HCN51_36145</name>
</gene>
<name>A0ABX1BE84_9ACTN</name>
<dbReference type="Proteomes" id="UP000696294">
    <property type="component" value="Unassembled WGS sequence"/>
</dbReference>
<accession>A0ABX1BE84</accession>
<reference evidence="2 3" key="1">
    <citation type="submission" date="2020-03" db="EMBL/GenBank/DDBJ databases">
        <title>WGS of actinomycetes isolated from Thailand.</title>
        <authorList>
            <person name="Thawai C."/>
        </authorList>
    </citation>
    <scope>NUCLEOTIDE SEQUENCE [LARGE SCALE GENOMIC DNA]</scope>
    <source>
        <strain evidence="2 3">FMUSA5-5</strain>
    </source>
</reference>
<proteinExistence type="predicted"/>
<comment type="caution">
    <text evidence="2">The sequence shown here is derived from an EMBL/GenBank/DDBJ whole genome shotgun (WGS) entry which is preliminary data.</text>
</comment>
<keyword evidence="1" id="KW-0732">Signal</keyword>
<evidence type="ECO:0000256" key="1">
    <source>
        <dbReference type="SAM" id="SignalP"/>
    </source>
</evidence>
<protein>
    <submittedName>
        <fullName evidence="2">Uncharacterized protein</fullName>
    </submittedName>
</protein>
<keyword evidence="3" id="KW-1185">Reference proteome</keyword>
<evidence type="ECO:0000313" key="2">
    <source>
        <dbReference type="EMBL" id="NJP94807.1"/>
    </source>
</evidence>
<sequence>MKLATASGRRLIVAGTCLAVAAAAPPALPGLAEAPVTRLAAASTPEGTYWHTRVLSRRDNFRQVGSRANPYWVVQQRLIEQWHTTDGRGWTGYREAAAYQKSAKDREAWRRDGSPAKWTRDVAGQTVVLSTRPTRGHVTPIRGQNTQFFLAGQYLTYEEVQRLPADPAALKAWLTKAVQVQGGGEIDVRVTSTLPELLYRLPAPKQVRAAAYQVLLTLPGVHAEGAAGDDLGRNGTALSIDQRQATGPKDKQGKITRRLIVDTAGMVLLSDAQKAERPGVDNTDLVLHAGWTNAAPAVPALP</sequence>
<feature type="chain" id="PRO_5047465305" evidence="1">
    <location>
        <begin position="22"/>
        <end position="302"/>
    </location>
</feature>
<dbReference type="EMBL" id="JAATEP010000032">
    <property type="protein sequence ID" value="NJP94807.1"/>
    <property type="molecule type" value="Genomic_DNA"/>
</dbReference>
<organism evidence="2 3">
    <name type="scientific">Nonomuraea composti</name>
    <dbReference type="NCBI Taxonomy" id="2720023"/>
    <lineage>
        <taxon>Bacteria</taxon>
        <taxon>Bacillati</taxon>
        <taxon>Actinomycetota</taxon>
        <taxon>Actinomycetes</taxon>
        <taxon>Streptosporangiales</taxon>
        <taxon>Streptosporangiaceae</taxon>
        <taxon>Nonomuraea</taxon>
    </lineage>
</organism>